<dbReference type="RefSeq" id="WP_344311284.1">
    <property type="nucleotide sequence ID" value="NZ_BAAANY010000010.1"/>
</dbReference>
<evidence type="ECO:0000313" key="2">
    <source>
        <dbReference type="EMBL" id="GAA1682486.1"/>
    </source>
</evidence>
<gene>
    <name evidence="2" type="ORF">GCM10009765_34600</name>
</gene>
<sequence length="132" mass="13535">MRKLAAAIAMIALAVGLVLAGPGAVSAHPLGYTKWWTGVSTVHIAGIKYDLTFTLWQNNDNGYFHAEANGYPAGYVGLYNNSGKLIVGASKAVAWADINTNEAGGTLQACGQATLPADNGQAGNPTCSGIVV</sequence>
<evidence type="ECO:0000256" key="1">
    <source>
        <dbReference type="SAM" id="SignalP"/>
    </source>
</evidence>
<name>A0ABP4T557_9ACTN</name>
<dbReference type="Proteomes" id="UP001500618">
    <property type="component" value="Unassembled WGS sequence"/>
</dbReference>
<proteinExistence type="predicted"/>
<evidence type="ECO:0000313" key="3">
    <source>
        <dbReference type="Proteomes" id="UP001500618"/>
    </source>
</evidence>
<keyword evidence="3" id="KW-1185">Reference proteome</keyword>
<feature type="chain" id="PRO_5046964811" evidence="1">
    <location>
        <begin position="21"/>
        <end position="132"/>
    </location>
</feature>
<keyword evidence="1" id="KW-0732">Signal</keyword>
<organism evidence="2 3">
    <name type="scientific">Fodinicola feengrottensis</name>
    <dbReference type="NCBI Taxonomy" id="435914"/>
    <lineage>
        <taxon>Bacteria</taxon>
        <taxon>Bacillati</taxon>
        <taxon>Actinomycetota</taxon>
        <taxon>Actinomycetes</taxon>
        <taxon>Mycobacteriales</taxon>
        <taxon>Fodinicola</taxon>
    </lineage>
</organism>
<dbReference type="EMBL" id="BAAANY010000010">
    <property type="protein sequence ID" value="GAA1682486.1"/>
    <property type="molecule type" value="Genomic_DNA"/>
</dbReference>
<protein>
    <submittedName>
        <fullName evidence="2">Uncharacterized protein</fullName>
    </submittedName>
</protein>
<feature type="signal peptide" evidence="1">
    <location>
        <begin position="1"/>
        <end position="20"/>
    </location>
</feature>
<accession>A0ABP4T557</accession>
<reference evidence="3" key="1">
    <citation type="journal article" date="2019" name="Int. J. Syst. Evol. Microbiol.">
        <title>The Global Catalogue of Microorganisms (GCM) 10K type strain sequencing project: providing services to taxonomists for standard genome sequencing and annotation.</title>
        <authorList>
            <consortium name="The Broad Institute Genomics Platform"/>
            <consortium name="The Broad Institute Genome Sequencing Center for Infectious Disease"/>
            <person name="Wu L."/>
            <person name="Ma J."/>
        </authorList>
    </citation>
    <scope>NUCLEOTIDE SEQUENCE [LARGE SCALE GENOMIC DNA]</scope>
    <source>
        <strain evidence="3">JCM 14718</strain>
    </source>
</reference>
<comment type="caution">
    <text evidence="2">The sequence shown here is derived from an EMBL/GenBank/DDBJ whole genome shotgun (WGS) entry which is preliminary data.</text>
</comment>